<accession>A0ACB0LXY9</accession>
<reference evidence="1" key="1">
    <citation type="submission" date="2023-10" db="EMBL/GenBank/DDBJ databases">
        <authorList>
            <person name="Rodriguez Cubillos JULIANA M."/>
            <person name="De Vega J."/>
        </authorList>
    </citation>
    <scope>NUCLEOTIDE SEQUENCE</scope>
</reference>
<proteinExistence type="predicted"/>
<evidence type="ECO:0000313" key="1">
    <source>
        <dbReference type="EMBL" id="CAJ2674355.1"/>
    </source>
</evidence>
<sequence length="171" mass="19551">MNFVVSHIYREGNKCVHGLANIGLSLLIGFLVGEIPPDIREFFVDNRLGKSNFSDNWKWGVSCFSVKEAYLRLIEDVKEVEWVKEVWNPLIPAKMSIIGWRLFYNRHPTKDNLRKRGVHLNSSMLCVGGCGCDENAHHILFNCPMISVVWIETLKWLGISTAFSEGGFEHL</sequence>
<keyword evidence="2" id="KW-1185">Reference proteome</keyword>
<organism evidence="1 2">
    <name type="scientific">Trifolium pratense</name>
    <name type="common">Red clover</name>
    <dbReference type="NCBI Taxonomy" id="57577"/>
    <lineage>
        <taxon>Eukaryota</taxon>
        <taxon>Viridiplantae</taxon>
        <taxon>Streptophyta</taxon>
        <taxon>Embryophyta</taxon>
        <taxon>Tracheophyta</taxon>
        <taxon>Spermatophyta</taxon>
        <taxon>Magnoliopsida</taxon>
        <taxon>eudicotyledons</taxon>
        <taxon>Gunneridae</taxon>
        <taxon>Pentapetalae</taxon>
        <taxon>rosids</taxon>
        <taxon>fabids</taxon>
        <taxon>Fabales</taxon>
        <taxon>Fabaceae</taxon>
        <taxon>Papilionoideae</taxon>
        <taxon>50 kb inversion clade</taxon>
        <taxon>NPAAA clade</taxon>
        <taxon>Hologalegina</taxon>
        <taxon>IRL clade</taxon>
        <taxon>Trifolieae</taxon>
        <taxon>Trifolium</taxon>
    </lineage>
</organism>
<comment type="caution">
    <text evidence="1">The sequence shown here is derived from an EMBL/GenBank/DDBJ whole genome shotgun (WGS) entry which is preliminary data.</text>
</comment>
<gene>
    <name evidence="1" type="ORF">MILVUS5_LOCUS37626</name>
</gene>
<name>A0ACB0LXY9_TRIPR</name>
<dbReference type="EMBL" id="CASHSV030000716">
    <property type="protein sequence ID" value="CAJ2674355.1"/>
    <property type="molecule type" value="Genomic_DNA"/>
</dbReference>
<protein>
    <submittedName>
        <fullName evidence="1">Uncharacterized protein</fullName>
    </submittedName>
</protein>
<evidence type="ECO:0000313" key="2">
    <source>
        <dbReference type="Proteomes" id="UP001177021"/>
    </source>
</evidence>
<dbReference type="Proteomes" id="UP001177021">
    <property type="component" value="Unassembled WGS sequence"/>
</dbReference>